<evidence type="ECO:0000259" key="9">
    <source>
        <dbReference type="Pfam" id="PF25967"/>
    </source>
</evidence>
<dbReference type="Pfam" id="PF25876">
    <property type="entry name" value="HH_MFP_RND"/>
    <property type="match status" value="1"/>
</dbReference>
<comment type="similarity">
    <text evidence="2">Belongs to the membrane fusion protein (MFP) (TC 8.A.1) family.</text>
</comment>
<dbReference type="SUPFAM" id="SSF111369">
    <property type="entry name" value="HlyD-like secretion proteins"/>
    <property type="match status" value="1"/>
</dbReference>
<feature type="domain" description="Multidrug resistance protein MdtA-like alpha-helical hairpin" evidence="6">
    <location>
        <begin position="109"/>
        <end position="177"/>
    </location>
</feature>
<dbReference type="Pfam" id="PF25917">
    <property type="entry name" value="BSH_RND"/>
    <property type="match status" value="1"/>
</dbReference>
<dbReference type="EMBL" id="UGNW01000001">
    <property type="protein sequence ID" value="STX31464.1"/>
    <property type="molecule type" value="Genomic_DNA"/>
</dbReference>
<organism evidence="11 13">
    <name type="scientific">Legionella birminghamensis</name>
    <dbReference type="NCBI Taxonomy" id="28083"/>
    <lineage>
        <taxon>Bacteria</taxon>
        <taxon>Pseudomonadati</taxon>
        <taxon>Pseudomonadota</taxon>
        <taxon>Gammaproteobacteria</taxon>
        <taxon>Legionellales</taxon>
        <taxon>Legionellaceae</taxon>
        <taxon>Legionella</taxon>
    </lineage>
</organism>
<dbReference type="Gene3D" id="2.40.50.100">
    <property type="match status" value="1"/>
</dbReference>
<evidence type="ECO:0000313" key="11">
    <source>
        <dbReference type="EMBL" id="STX31464.1"/>
    </source>
</evidence>
<feature type="compositionally biased region" description="Polar residues" evidence="4">
    <location>
        <begin position="383"/>
        <end position="393"/>
    </location>
</feature>
<evidence type="ECO:0000259" key="7">
    <source>
        <dbReference type="Pfam" id="PF25917"/>
    </source>
</evidence>
<dbReference type="Proteomes" id="UP000054735">
    <property type="component" value="Unassembled WGS sequence"/>
</dbReference>
<dbReference type="Gene3D" id="2.40.420.20">
    <property type="match status" value="1"/>
</dbReference>
<dbReference type="OrthoDB" id="9800613at2"/>
<evidence type="ECO:0000256" key="5">
    <source>
        <dbReference type="SAM" id="Phobius"/>
    </source>
</evidence>
<evidence type="ECO:0000256" key="2">
    <source>
        <dbReference type="ARBA" id="ARBA00009477"/>
    </source>
</evidence>
<dbReference type="STRING" id="28083.Lbir_0694"/>
<dbReference type="InterPro" id="IPR058625">
    <property type="entry name" value="MdtA-like_BSH"/>
</dbReference>
<dbReference type="Proteomes" id="UP000255066">
    <property type="component" value="Unassembled WGS sequence"/>
</dbReference>
<evidence type="ECO:0000256" key="4">
    <source>
        <dbReference type="SAM" id="MobiDB-lite"/>
    </source>
</evidence>
<dbReference type="AlphaFoldDB" id="A0A378IH07"/>
<keyword evidence="3" id="KW-0175">Coiled coil</keyword>
<dbReference type="PANTHER" id="PTHR30158">
    <property type="entry name" value="ACRA/E-RELATED COMPONENT OF DRUG EFFLUX TRANSPORTER"/>
    <property type="match status" value="1"/>
</dbReference>
<feature type="domain" description="Multidrug resistance protein MdtA-like C-terminal permuted SH3" evidence="9">
    <location>
        <begin position="310"/>
        <end position="368"/>
    </location>
</feature>
<keyword evidence="5" id="KW-0812">Transmembrane</keyword>
<dbReference type="InterPro" id="IPR058624">
    <property type="entry name" value="MdtA-like_HH"/>
</dbReference>
<evidence type="ECO:0000259" key="8">
    <source>
        <dbReference type="Pfam" id="PF25944"/>
    </source>
</evidence>
<accession>A0A378IH07</accession>
<dbReference type="GO" id="GO:0030313">
    <property type="term" value="C:cell envelope"/>
    <property type="evidence" value="ECO:0007669"/>
    <property type="project" value="UniProtKB-SubCell"/>
</dbReference>
<dbReference type="InterPro" id="IPR006143">
    <property type="entry name" value="RND_pump_MFP"/>
</dbReference>
<dbReference type="PANTHER" id="PTHR30158:SF24">
    <property type="entry name" value="HLYD FAMILY SECRETION PROTEIN"/>
    <property type="match status" value="1"/>
</dbReference>
<evidence type="ECO:0000256" key="1">
    <source>
        <dbReference type="ARBA" id="ARBA00004519"/>
    </source>
</evidence>
<dbReference type="Pfam" id="PF25944">
    <property type="entry name" value="Beta-barrel_RND"/>
    <property type="match status" value="1"/>
</dbReference>
<dbReference type="Gene3D" id="1.10.287.470">
    <property type="entry name" value="Helix hairpin bin"/>
    <property type="match status" value="1"/>
</dbReference>
<comment type="subcellular location">
    <subcellularLocation>
        <location evidence="1">Cell inner membrane</location>
        <topology evidence="1">Lipid-anchor</topology>
    </subcellularLocation>
</comment>
<sequence>MMSPDKRQKIIIAAFVAGVLIIGYLYSHFKTKDNTQPVPAPVVYFEHPKSMKIGDYVSQTGNTVAFNSVNLVARVEGYLDAIKFVDGSFVKKGTDLFIIEPQPYLDKVDEAKASLEAQKAAYAFAVAEYERQQQMYKENATSLKNVEKWGARRDQTKAEVAKAEANLNSAEINYSYTHVKAPFDGRIGRHLIDVGNLVGHGEATELATIEQIDPIYVYINLNELDLIKLREAAKARGVNAANINTVPVYVRMQNETGFPHEGKLDFVNTGLNASTGTMQFRALLPNKNYPLVPGLFVQVRIPVKKPSPQLTVPDTAVQYDQIGAYLLVVDQENLVQMARVEIGALEEGNRAILKGINAQDKIIVTGTQFATPGNKVDPRIQRSDNTSLVQSIH</sequence>
<evidence type="ECO:0000313" key="10">
    <source>
        <dbReference type="EMBL" id="KTC74661.1"/>
    </source>
</evidence>
<dbReference type="InterPro" id="IPR058626">
    <property type="entry name" value="MdtA-like_b-barrel"/>
</dbReference>
<dbReference type="InterPro" id="IPR058627">
    <property type="entry name" value="MdtA-like_C"/>
</dbReference>
<dbReference type="GO" id="GO:0022857">
    <property type="term" value="F:transmembrane transporter activity"/>
    <property type="evidence" value="ECO:0007669"/>
    <property type="project" value="InterPro"/>
</dbReference>
<keyword evidence="5" id="KW-1133">Transmembrane helix</keyword>
<evidence type="ECO:0000259" key="6">
    <source>
        <dbReference type="Pfam" id="PF25876"/>
    </source>
</evidence>
<gene>
    <name evidence="11" type="primary">bepF_2</name>
    <name evidence="10" type="ORF">Lbir_0694</name>
    <name evidence="11" type="ORF">NCTC12437_01237</name>
</gene>
<reference evidence="11 13" key="2">
    <citation type="submission" date="2018-06" db="EMBL/GenBank/DDBJ databases">
        <authorList>
            <consortium name="Pathogen Informatics"/>
            <person name="Doyle S."/>
        </authorList>
    </citation>
    <scope>NUCLEOTIDE SEQUENCE [LARGE SCALE GENOMIC DNA]</scope>
    <source>
        <strain evidence="11 13">NCTC12437</strain>
    </source>
</reference>
<dbReference type="Gene3D" id="2.40.30.170">
    <property type="match status" value="1"/>
</dbReference>
<evidence type="ECO:0000313" key="12">
    <source>
        <dbReference type="Proteomes" id="UP000054735"/>
    </source>
</evidence>
<dbReference type="NCBIfam" id="TIGR01730">
    <property type="entry name" value="RND_mfp"/>
    <property type="match status" value="1"/>
</dbReference>
<feature type="transmembrane region" description="Helical" evidence="5">
    <location>
        <begin position="12"/>
        <end position="29"/>
    </location>
</feature>
<proteinExistence type="inferred from homology"/>
<keyword evidence="12" id="KW-1185">Reference proteome</keyword>
<dbReference type="EMBL" id="LNXT01000008">
    <property type="protein sequence ID" value="KTC74661.1"/>
    <property type="molecule type" value="Genomic_DNA"/>
</dbReference>
<evidence type="ECO:0000313" key="13">
    <source>
        <dbReference type="Proteomes" id="UP000255066"/>
    </source>
</evidence>
<name>A0A378IH07_9GAMM</name>
<protein>
    <submittedName>
        <fullName evidence="11">RND multidrug efflux membrane fusion protein</fullName>
    </submittedName>
</protein>
<dbReference type="Pfam" id="PF25967">
    <property type="entry name" value="RND-MFP_C"/>
    <property type="match status" value="1"/>
</dbReference>
<dbReference type="GO" id="GO:0046677">
    <property type="term" value="P:response to antibiotic"/>
    <property type="evidence" value="ECO:0007669"/>
    <property type="project" value="TreeGrafter"/>
</dbReference>
<reference evidence="10 12" key="1">
    <citation type="submission" date="2015-11" db="EMBL/GenBank/DDBJ databases">
        <title>Genomic analysis of 38 Legionella species identifies large and diverse effector repertoires.</title>
        <authorList>
            <person name="Burstein D."/>
            <person name="Amaro F."/>
            <person name="Zusman T."/>
            <person name="Lifshitz Z."/>
            <person name="Cohen O."/>
            <person name="Gilbert J.A."/>
            <person name="Pupko T."/>
            <person name="Shuman H.A."/>
            <person name="Segal G."/>
        </authorList>
    </citation>
    <scope>NUCLEOTIDE SEQUENCE [LARGE SCALE GENOMIC DNA]</scope>
    <source>
        <strain evidence="10 12">CDC#1407-AL-14</strain>
    </source>
</reference>
<feature type="coiled-coil region" evidence="3">
    <location>
        <begin position="126"/>
        <end position="173"/>
    </location>
</feature>
<keyword evidence="5" id="KW-0472">Membrane</keyword>
<feature type="domain" description="Multidrug resistance protein MdtA-like beta-barrel" evidence="8">
    <location>
        <begin position="214"/>
        <end position="303"/>
    </location>
</feature>
<feature type="domain" description="Multidrug resistance protein MdtA-like barrel-sandwich hybrid" evidence="7">
    <location>
        <begin position="68"/>
        <end position="209"/>
    </location>
</feature>
<dbReference type="GO" id="GO:0005886">
    <property type="term" value="C:plasma membrane"/>
    <property type="evidence" value="ECO:0007669"/>
    <property type="project" value="TreeGrafter"/>
</dbReference>
<evidence type="ECO:0000256" key="3">
    <source>
        <dbReference type="SAM" id="Coils"/>
    </source>
</evidence>
<feature type="region of interest" description="Disordered" evidence="4">
    <location>
        <begin position="374"/>
        <end position="393"/>
    </location>
</feature>